<evidence type="ECO:0000313" key="1">
    <source>
        <dbReference type="EMBL" id="MCH87304.1"/>
    </source>
</evidence>
<organism evidence="1 2">
    <name type="scientific">Trifolium medium</name>
    <dbReference type="NCBI Taxonomy" id="97028"/>
    <lineage>
        <taxon>Eukaryota</taxon>
        <taxon>Viridiplantae</taxon>
        <taxon>Streptophyta</taxon>
        <taxon>Embryophyta</taxon>
        <taxon>Tracheophyta</taxon>
        <taxon>Spermatophyta</taxon>
        <taxon>Magnoliopsida</taxon>
        <taxon>eudicotyledons</taxon>
        <taxon>Gunneridae</taxon>
        <taxon>Pentapetalae</taxon>
        <taxon>rosids</taxon>
        <taxon>fabids</taxon>
        <taxon>Fabales</taxon>
        <taxon>Fabaceae</taxon>
        <taxon>Papilionoideae</taxon>
        <taxon>50 kb inversion clade</taxon>
        <taxon>NPAAA clade</taxon>
        <taxon>Hologalegina</taxon>
        <taxon>IRL clade</taxon>
        <taxon>Trifolieae</taxon>
        <taxon>Trifolium</taxon>
    </lineage>
</organism>
<reference evidence="1 2" key="1">
    <citation type="journal article" date="2018" name="Front. Plant Sci.">
        <title>Red Clover (Trifolium pratense) and Zigzag Clover (T. medium) - A Picture of Genomic Similarities and Differences.</title>
        <authorList>
            <person name="Dluhosova J."/>
            <person name="Istvanek J."/>
            <person name="Nedelnik J."/>
            <person name="Repkova J."/>
        </authorList>
    </citation>
    <scope>NUCLEOTIDE SEQUENCE [LARGE SCALE GENOMIC DNA]</scope>
    <source>
        <strain evidence="2">cv. 10/8</strain>
        <tissue evidence="1">Leaf</tissue>
    </source>
</reference>
<name>A0A392MLZ7_9FABA</name>
<sequence length="55" mass="6242">QEHDMIDNAESSGTASEVEVSYVIFSSDHDPNTYEEAAKHEVRRKAMDQDMRLGN</sequence>
<comment type="caution">
    <text evidence="1">The sequence shown here is derived from an EMBL/GenBank/DDBJ whole genome shotgun (WGS) entry which is preliminary data.</text>
</comment>
<accession>A0A392MLZ7</accession>
<protein>
    <submittedName>
        <fullName evidence="1">Uncharacterized protein</fullName>
    </submittedName>
</protein>
<gene>
    <name evidence="1" type="ORF">A2U01_0008171</name>
</gene>
<feature type="non-terminal residue" evidence="1">
    <location>
        <position position="1"/>
    </location>
</feature>
<dbReference type="AlphaFoldDB" id="A0A392MLZ7"/>
<dbReference type="Proteomes" id="UP000265520">
    <property type="component" value="Unassembled WGS sequence"/>
</dbReference>
<dbReference type="EMBL" id="LXQA010011926">
    <property type="protein sequence ID" value="MCH87304.1"/>
    <property type="molecule type" value="Genomic_DNA"/>
</dbReference>
<evidence type="ECO:0000313" key="2">
    <source>
        <dbReference type="Proteomes" id="UP000265520"/>
    </source>
</evidence>
<proteinExistence type="predicted"/>
<keyword evidence="2" id="KW-1185">Reference proteome</keyword>